<sequence length="95" mass="11598">MQKQRRIQKWNFGKVLSKQVNASWETVQIFQVDCLKALRIKLLKIFNQLYNSIFQLYGLSRQFELYLNARQIKPFFCQVHFLRGLYYFQSNLEKI</sequence>
<name>A0A8S1PRV7_9CILI</name>
<dbReference type="EMBL" id="CAJJDN010000085">
    <property type="protein sequence ID" value="CAD8106017.1"/>
    <property type="molecule type" value="Genomic_DNA"/>
</dbReference>
<protein>
    <submittedName>
        <fullName evidence="1">Uncharacterized protein</fullName>
    </submittedName>
</protein>
<keyword evidence="2" id="KW-1185">Reference proteome</keyword>
<comment type="caution">
    <text evidence="1">The sequence shown here is derived from an EMBL/GenBank/DDBJ whole genome shotgun (WGS) entry which is preliminary data.</text>
</comment>
<accession>A0A8S1PRV7</accession>
<evidence type="ECO:0000313" key="2">
    <source>
        <dbReference type="Proteomes" id="UP000692954"/>
    </source>
</evidence>
<organism evidence="1 2">
    <name type="scientific">Paramecium sonneborni</name>
    <dbReference type="NCBI Taxonomy" id="65129"/>
    <lineage>
        <taxon>Eukaryota</taxon>
        <taxon>Sar</taxon>
        <taxon>Alveolata</taxon>
        <taxon>Ciliophora</taxon>
        <taxon>Intramacronucleata</taxon>
        <taxon>Oligohymenophorea</taxon>
        <taxon>Peniculida</taxon>
        <taxon>Parameciidae</taxon>
        <taxon>Paramecium</taxon>
    </lineage>
</organism>
<evidence type="ECO:0000313" key="1">
    <source>
        <dbReference type="EMBL" id="CAD8106017.1"/>
    </source>
</evidence>
<gene>
    <name evidence="1" type="ORF">PSON_ATCC_30995.1.T0850233</name>
</gene>
<proteinExistence type="predicted"/>
<dbReference type="AlphaFoldDB" id="A0A8S1PRV7"/>
<reference evidence="1" key="1">
    <citation type="submission" date="2021-01" db="EMBL/GenBank/DDBJ databases">
        <authorList>
            <consortium name="Genoscope - CEA"/>
            <person name="William W."/>
        </authorList>
    </citation>
    <scope>NUCLEOTIDE SEQUENCE</scope>
</reference>
<dbReference type="Proteomes" id="UP000692954">
    <property type="component" value="Unassembled WGS sequence"/>
</dbReference>